<sequence>DHQRLASRVRERRCHGLDGGRRWRRVGRPWRPNLLGSV</sequence>
<protein>
    <submittedName>
        <fullName evidence="1">Uncharacterized protein</fullName>
    </submittedName>
</protein>
<reference evidence="1" key="1">
    <citation type="submission" date="2020-02" db="EMBL/GenBank/DDBJ databases">
        <authorList>
            <person name="Meier V. D."/>
        </authorList>
    </citation>
    <scope>NUCLEOTIDE SEQUENCE</scope>
    <source>
        <strain evidence="1">AVDCRST_MAG19</strain>
    </source>
</reference>
<name>A0A6J4USS6_9BACT</name>
<evidence type="ECO:0000313" key="1">
    <source>
        <dbReference type="EMBL" id="CAA9555480.1"/>
    </source>
</evidence>
<dbReference type="AlphaFoldDB" id="A0A6J4USS6"/>
<feature type="non-terminal residue" evidence="1">
    <location>
        <position position="38"/>
    </location>
</feature>
<accession>A0A6J4USS6</accession>
<gene>
    <name evidence="1" type="ORF">AVDCRST_MAG19-1175</name>
</gene>
<dbReference type="EMBL" id="CADCWL010000050">
    <property type="protein sequence ID" value="CAA9555480.1"/>
    <property type="molecule type" value="Genomic_DNA"/>
</dbReference>
<organism evidence="1">
    <name type="scientific">uncultured Thermomicrobiales bacterium</name>
    <dbReference type="NCBI Taxonomy" id="1645740"/>
    <lineage>
        <taxon>Bacteria</taxon>
        <taxon>Pseudomonadati</taxon>
        <taxon>Thermomicrobiota</taxon>
        <taxon>Thermomicrobia</taxon>
        <taxon>Thermomicrobiales</taxon>
        <taxon>environmental samples</taxon>
    </lineage>
</organism>
<proteinExistence type="predicted"/>
<feature type="non-terminal residue" evidence="1">
    <location>
        <position position="1"/>
    </location>
</feature>